<dbReference type="RefSeq" id="WP_173054653.1">
    <property type="nucleotide sequence ID" value="NZ_BAABGO010000061.1"/>
</dbReference>
<reference evidence="1 2" key="1">
    <citation type="submission" date="2020-03" db="EMBL/GenBank/DDBJ databases">
        <title>Whole genome shotgun sequence of Phytohabitans houttuyneae NBRC 108639.</title>
        <authorList>
            <person name="Komaki H."/>
            <person name="Tamura T."/>
        </authorList>
    </citation>
    <scope>NUCLEOTIDE SEQUENCE [LARGE SCALE GENOMIC DNA]</scope>
    <source>
        <strain evidence="1 2">NBRC 108639</strain>
    </source>
</reference>
<reference evidence="1 2" key="2">
    <citation type="submission" date="2020-03" db="EMBL/GenBank/DDBJ databases">
        <authorList>
            <person name="Ichikawa N."/>
            <person name="Kimura A."/>
            <person name="Kitahashi Y."/>
            <person name="Uohara A."/>
        </authorList>
    </citation>
    <scope>NUCLEOTIDE SEQUENCE [LARGE SCALE GENOMIC DNA]</scope>
    <source>
        <strain evidence="1 2">NBRC 108639</strain>
    </source>
</reference>
<proteinExistence type="predicted"/>
<accession>A0A6V8JX63</accession>
<dbReference type="AlphaFoldDB" id="A0A6V8JX63"/>
<gene>
    <name evidence="1" type="ORF">Phou_014720</name>
</gene>
<comment type="caution">
    <text evidence="1">The sequence shown here is derived from an EMBL/GenBank/DDBJ whole genome shotgun (WGS) entry which is preliminary data.</text>
</comment>
<sequence length="290" mass="29752">MTAIAGALRELLVRYLDAWTPGAVHGARGATFAYGWAGAPDEATAEAALRVFAEFADRLRGRRLAVVLVGPSTAAVAARLDAVQAELGTPPELGVYPVEGPLDERLPAALKAAGAAGAPLLAFLDGAGPASLAAAGTGKPAEVLLVSGTGGQPAAPMPLTAHVDLVAGDGGARLVTFATTAGKGLEAFKNALWAVDEYAGVRYRDPRDPEGHLLDISLSPHPGPLRREILAHLGSAGARTVTQLREFTLTQTVYRASDTVRVLNALLAAGTVTRDPDRGRLGGDVVIALP</sequence>
<organism evidence="1 2">
    <name type="scientific">Phytohabitans houttuyneae</name>
    <dbReference type="NCBI Taxonomy" id="1076126"/>
    <lineage>
        <taxon>Bacteria</taxon>
        <taxon>Bacillati</taxon>
        <taxon>Actinomycetota</taxon>
        <taxon>Actinomycetes</taxon>
        <taxon>Micromonosporales</taxon>
        <taxon>Micromonosporaceae</taxon>
    </lineage>
</organism>
<evidence type="ECO:0000313" key="2">
    <source>
        <dbReference type="Proteomes" id="UP000482800"/>
    </source>
</evidence>
<dbReference type="Proteomes" id="UP000482800">
    <property type="component" value="Unassembled WGS sequence"/>
</dbReference>
<keyword evidence="2" id="KW-1185">Reference proteome</keyword>
<name>A0A6V8JX63_9ACTN</name>
<evidence type="ECO:0000313" key="1">
    <source>
        <dbReference type="EMBL" id="GFJ77292.1"/>
    </source>
</evidence>
<protein>
    <submittedName>
        <fullName evidence="1">Uncharacterized protein</fullName>
    </submittedName>
</protein>
<dbReference type="EMBL" id="BLPF01000001">
    <property type="protein sequence ID" value="GFJ77292.1"/>
    <property type="molecule type" value="Genomic_DNA"/>
</dbReference>